<dbReference type="NCBIfam" id="NF033581">
    <property type="entry name" value="transpos_IS5_4"/>
    <property type="match status" value="1"/>
</dbReference>
<dbReference type="PANTHER" id="PTHR35604">
    <property type="entry name" value="TRANSPOSASE INSH FOR INSERTION SEQUENCE ELEMENT IS5A-RELATED"/>
    <property type="match status" value="1"/>
</dbReference>
<proteinExistence type="inferred from homology"/>
<feature type="domain" description="Transposase InsH N-terminal" evidence="7">
    <location>
        <begin position="12"/>
        <end position="109"/>
    </location>
</feature>
<dbReference type="Pfam" id="PF05598">
    <property type="entry name" value="DUF772"/>
    <property type="match status" value="1"/>
</dbReference>
<evidence type="ECO:0000313" key="9">
    <source>
        <dbReference type="Proteomes" id="UP000593994"/>
    </source>
</evidence>
<comment type="function">
    <text evidence="1">Involved in the transposition of the insertion sequence IS5.</text>
</comment>
<keyword evidence="4" id="KW-0238">DNA-binding</keyword>
<evidence type="ECO:0000256" key="1">
    <source>
        <dbReference type="ARBA" id="ARBA00003544"/>
    </source>
</evidence>
<name>A0A7S7LWU6_9BACT</name>
<gene>
    <name evidence="8" type="ORF">HUE88_04715</name>
</gene>
<protein>
    <submittedName>
        <fullName evidence="8">IS5 family transposase</fullName>
    </submittedName>
</protein>
<keyword evidence="5" id="KW-0233">DNA recombination</keyword>
<dbReference type="GO" id="GO:0006313">
    <property type="term" value="P:DNA transposition"/>
    <property type="evidence" value="ECO:0007669"/>
    <property type="project" value="InterPro"/>
</dbReference>
<dbReference type="InterPro" id="IPR002559">
    <property type="entry name" value="Transposase_11"/>
</dbReference>
<dbReference type="Pfam" id="PF01609">
    <property type="entry name" value="DDE_Tnp_1"/>
    <property type="match status" value="1"/>
</dbReference>
<evidence type="ECO:0000256" key="3">
    <source>
        <dbReference type="ARBA" id="ARBA00022578"/>
    </source>
</evidence>
<sequence length="342" mass="39656">MAGLFDYEFQLEKINQHQPPLNKLNKVINWEIFRAPIEEALYVEPKAPGGRPPYDKLMMFKIVILQKYYNLSDEQTEFQIKDRLSFMQFLGLQIGDNVPDEKTIWLFKENLKEKKLSKTLFELFTSQLVNKGIVAREGSMVDASFVDAPRQRNSREDNADIKKGAIPLEFAKNKAKLSQKDTDAKWMTKNNERHYGYKNHVNADAKTKLITKFSVSSAAPHDSTELESIVNENDNILYADSAYRSAKIEEYLETKQCKSHVHEKGYRNNPLDAQQKLANSMKSKIRARVEHIFGFMTNSMNDALHMTSIGIKRIESNIGFLNLTYNLFRYEQLVRLQKVKIM</sequence>
<evidence type="ECO:0000259" key="6">
    <source>
        <dbReference type="Pfam" id="PF01609"/>
    </source>
</evidence>
<evidence type="ECO:0000256" key="2">
    <source>
        <dbReference type="ARBA" id="ARBA00010075"/>
    </source>
</evidence>
<dbReference type="GO" id="GO:0003677">
    <property type="term" value="F:DNA binding"/>
    <property type="evidence" value="ECO:0007669"/>
    <property type="project" value="UniProtKB-KW"/>
</dbReference>
<dbReference type="Proteomes" id="UP000593994">
    <property type="component" value="Chromosome"/>
</dbReference>
<evidence type="ECO:0000256" key="5">
    <source>
        <dbReference type="ARBA" id="ARBA00023172"/>
    </source>
</evidence>
<organism evidence="8 9">
    <name type="scientific">Candidatus Sulfurimonas baltica</name>
    <dbReference type="NCBI Taxonomy" id="2740404"/>
    <lineage>
        <taxon>Bacteria</taxon>
        <taxon>Pseudomonadati</taxon>
        <taxon>Campylobacterota</taxon>
        <taxon>Epsilonproteobacteria</taxon>
        <taxon>Campylobacterales</taxon>
        <taxon>Sulfurimonadaceae</taxon>
        <taxon>Sulfurimonas</taxon>
    </lineage>
</organism>
<keyword evidence="3" id="KW-0815">Transposition</keyword>
<dbReference type="PANTHER" id="PTHR35604:SF2">
    <property type="entry name" value="TRANSPOSASE INSH FOR INSERTION SEQUENCE ELEMENT IS5A-RELATED"/>
    <property type="match status" value="1"/>
</dbReference>
<evidence type="ECO:0000259" key="7">
    <source>
        <dbReference type="Pfam" id="PF05598"/>
    </source>
</evidence>
<dbReference type="KEGG" id="sbal:HUE88_04715"/>
<evidence type="ECO:0000313" key="8">
    <source>
        <dbReference type="EMBL" id="QOY52989.1"/>
    </source>
</evidence>
<feature type="domain" description="Transposase IS4-like" evidence="6">
    <location>
        <begin position="138"/>
        <end position="327"/>
    </location>
</feature>
<dbReference type="InterPro" id="IPR008490">
    <property type="entry name" value="Transposase_InsH_N"/>
</dbReference>
<dbReference type="GO" id="GO:0004803">
    <property type="term" value="F:transposase activity"/>
    <property type="evidence" value="ECO:0007669"/>
    <property type="project" value="InterPro"/>
</dbReference>
<dbReference type="EMBL" id="CP054492">
    <property type="protein sequence ID" value="QOY52989.1"/>
    <property type="molecule type" value="Genomic_DNA"/>
</dbReference>
<reference evidence="8 9" key="1">
    <citation type="submission" date="2020-05" db="EMBL/GenBank/DDBJ databases">
        <title>Sulfurimonas marisnigri, sp. nov., and Sulfurimonas baltica, sp. nov., manganese oxide reducing chemolithoautotrophs of the class Epsilonproteobacteria isolated from the pelagic redoxclines of the Black and Baltic Seas and emended description of the genus Sulfurimonas.</title>
        <authorList>
            <person name="Henkel J.V."/>
            <person name="Laudan C."/>
            <person name="Werner J."/>
            <person name="Neu T."/>
            <person name="Plewe S."/>
            <person name="Sproer C."/>
            <person name="Bunk B."/>
            <person name="Schulz-Vogt H.N."/>
        </authorList>
    </citation>
    <scope>NUCLEOTIDE SEQUENCE [LARGE SCALE GENOMIC DNA]</scope>
    <source>
        <strain evidence="8 9">GD2</strain>
    </source>
</reference>
<evidence type="ECO:0000256" key="4">
    <source>
        <dbReference type="ARBA" id="ARBA00023125"/>
    </source>
</evidence>
<comment type="similarity">
    <text evidence="2">Belongs to the transposase 11 family.</text>
</comment>
<keyword evidence="9" id="KW-1185">Reference proteome</keyword>
<dbReference type="AlphaFoldDB" id="A0A7S7LWU6"/>
<dbReference type="InterPro" id="IPR047959">
    <property type="entry name" value="Transpos_IS5"/>
</dbReference>
<dbReference type="RefSeq" id="WP_194371597.1">
    <property type="nucleotide sequence ID" value="NZ_CP054492.1"/>
</dbReference>
<accession>A0A7S7LWU6</accession>